<keyword evidence="2" id="KW-1185">Reference proteome</keyword>
<name>X6M257_RETFI</name>
<organism evidence="1 2">
    <name type="scientific">Reticulomyxa filosa</name>
    <dbReference type="NCBI Taxonomy" id="46433"/>
    <lineage>
        <taxon>Eukaryota</taxon>
        <taxon>Sar</taxon>
        <taxon>Rhizaria</taxon>
        <taxon>Retaria</taxon>
        <taxon>Foraminifera</taxon>
        <taxon>Monothalamids</taxon>
        <taxon>Reticulomyxidae</taxon>
        <taxon>Reticulomyxa</taxon>
    </lineage>
</organism>
<feature type="non-terminal residue" evidence="1">
    <location>
        <position position="1"/>
    </location>
</feature>
<proteinExistence type="predicted"/>
<accession>X6M257</accession>
<evidence type="ECO:0000313" key="2">
    <source>
        <dbReference type="Proteomes" id="UP000023152"/>
    </source>
</evidence>
<gene>
    <name evidence="1" type="ORF">RFI_29439</name>
</gene>
<reference evidence="1 2" key="1">
    <citation type="journal article" date="2013" name="Curr. Biol.">
        <title>The Genome of the Foraminiferan Reticulomyxa filosa.</title>
        <authorList>
            <person name="Glockner G."/>
            <person name="Hulsmann N."/>
            <person name="Schleicher M."/>
            <person name="Noegel A.A."/>
            <person name="Eichinger L."/>
            <person name="Gallinger C."/>
            <person name="Pawlowski J."/>
            <person name="Sierra R."/>
            <person name="Euteneuer U."/>
            <person name="Pillet L."/>
            <person name="Moustafa A."/>
            <person name="Platzer M."/>
            <person name="Groth M."/>
            <person name="Szafranski K."/>
            <person name="Schliwa M."/>
        </authorList>
    </citation>
    <scope>NUCLEOTIDE SEQUENCE [LARGE SCALE GENOMIC DNA]</scope>
</reference>
<protein>
    <submittedName>
        <fullName evidence="1">Uncharacterized protein</fullName>
    </submittedName>
</protein>
<evidence type="ECO:0000313" key="1">
    <source>
        <dbReference type="EMBL" id="ETO07949.1"/>
    </source>
</evidence>
<dbReference type="EMBL" id="ASPP01025520">
    <property type="protein sequence ID" value="ETO07949.1"/>
    <property type="molecule type" value="Genomic_DNA"/>
</dbReference>
<dbReference type="Proteomes" id="UP000023152">
    <property type="component" value="Unassembled WGS sequence"/>
</dbReference>
<sequence>PLFQLSWKPSLSANLNTTVRVVRNALVAMIGISEYDDNSGWPNHPNIKKNDIVNFKNLFEKELNYDFVHNQKARMTKEDVQEFFDDLMRIYPKKKFTIPYTQKIDFLYKKKPRKNFFWSRQGFFFVYCFSLWKNYIKIFICMETLGNRE</sequence>
<dbReference type="AlphaFoldDB" id="X6M257"/>
<comment type="caution">
    <text evidence="1">The sequence shown here is derived from an EMBL/GenBank/DDBJ whole genome shotgun (WGS) entry which is preliminary data.</text>
</comment>